<organism evidence="11 12">
    <name type="scientific">Kushneria sinocarnis</name>
    <dbReference type="NCBI Taxonomy" id="595502"/>
    <lineage>
        <taxon>Bacteria</taxon>
        <taxon>Pseudomonadati</taxon>
        <taxon>Pseudomonadota</taxon>
        <taxon>Gammaproteobacteria</taxon>
        <taxon>Oceanospirillales</taxon>
        <taxon>Halomonadaceae</taxon>
        <taxon>Kushneria</taxon>
    </lineage>
</organism>
<keyword evidence="2" id="KW-1003">Cell membrane</keyword>
<evidence type="ECO:0000256" key="4">
    <source>
        <dbReference type="ARBA" id="ARBA00022748"/>
    </source>
</evidence>
<feature type="transmembrane region" description="Helical" evidence="8">
    <location>
        <begin position="298"/>
        <end position="320"/>
    </location>
</feature>
<comment type="caution">
    <text evidence="11">The sequence shown here is derived from an EMBL/GenBank/DDBJ whole genome shotgun (WGS) entry which is preliminary data.</text>
</comment>
<feature type="transmembrane region" description="Helical" evidence="8">
    <location>
        <begin position="475"/>
        <end position="492"/>
    </location>
</feature>
<dbReference type="Proteomes" id="UP000281975">
    <property type="component" value="Unassembled WGS sequence"/>
</dbReference>
<dbReference type="PANTHER" id="PTHR32234">
    <property type="entry name" value="THIOL:DISULFIDE INTERCHANGE PROTEIN DSBD"/>
    <property type="match status" value="1"/>
</dbReference>
<protein>
    <submittedName>
        <fullName evidence="11">Thiol:disulfide interchange protein DsbD</fullName>
    </submittedName>
</protein>
<gene>
    <name evidence="11" type="ORF">C7446_1362</name>
</gene>
<dbReference type="Pfam" id="PF11412">
    <property type="entry name" value="DsbD_N"/>
    <property type="match status" value="1"/>
</dbReference>
<feature type="signal peptide" evidence="9">
    <location>
        <begin position="1"/>
        <end position="22"/>
    </location>
</feature>
<dbReference type="Pfam" id="PF02683">
    <property type="entry name" value="DsbD_TM"/>
    <property type="match status" value="1"/>
</dbReference>
<feature type="transmembrane region" description="Helical" evidence="8">
    <location>
        <begin position="420"/>
        <end position="438"/>
    </location>
</feature>
<evidence type="ECO:0000256" key="6">
    <source>
        <dbReference type="ARBA" id="ARBA00023136"/>
    </source>
</evidence>
<dbReference type="Gene3D" id="2.60.40.1250">
    <property type="entry name" value="Thiol:disulfide interchange protein DsbD, N-terminal domain"/>
    <property type="match status" value="1"/>
</dbReference>
<dbReference type="RefSeq" id="WP_121172325.1">
    <property type="nucleotide sequence ID" value="NZ_RBIN01000003.1"/>
</dbReference>
<dbReference type="InterPro" id="IPR036249">
    <property type="entry name" value="Thioredoxin-like_sf"/>
</dbReference>
<evidence type="ECO:0000313" key="12">
    <source>
        <dbReference type="Proteomes" id="UP000281975"/>
    </source>
</evidence>
<feature type="chain" id="PRO_5019141418" evidence="9">
    <location>
        <begin position="23"/>
        <end position="653"/>
    </location>
</feature>
<keyword evidence="3 8" id="KW-0812">Transmembrane</keyword>
<evidence type="ECO:0000256" key="5">
    <source>
        <dbReference type="ARBA" id="ARBA00022989"/>
    </source>
</evidence>
<dbReference type="AlphaFoldDB" id="A0A420WYW4"/>
<evidence type="ECO:0000256" key="3">
    <source>
        <dbReference type="ARBA" id="ARBA00022692"/>
    </source>
</evidence>
<dbReference type="InterPro" id="IPR036929">
    <property type="entry name" value="DsbDN_sf"/>
</dbReference>
<keyword evidence="12" id="KW-1185">Reference proteome</keyword>
<feature type="transmembrane region" description="Helical" evidence="8">
    <location>
        <begin position="261"/>
        <end position="286"/>
    </location>
</feature>
<dbReference type="Pfam" id="PF13899">
    <property type="entry name" value="Thioredoxin_7"/>
    <property type="match status" value="1"/>
</dbReference>
<feature type="region of interest" description="Disordered" evidence="7">
    <location>
        <begin position="166"/>
        <end position="202"/>
    </location>
</feature>
<comment type="subcellular location">
    <subcellularLocation>
        <location evidence="1">Cell membrane</location>
        <topology evidence="1">Multi-pass membrane protein</topology>
    </subcellularLocation>
</comment>
<evidence type="ECO:0000256" key="8">
    <source>
        <dbReference type="SAM" id="Phobius"/>
    </source>
</evidence>
<dbReference type="GO" id="GO:0005886">
    <property type="term" value="C:plasma membrane"/>
    <property type="evidence" value="ECO:0007669"/>
    <property type="project" value="UniProtKB-SubCell"/>
</dbReference>
<dbReference type="SUPFAM" id="SSF74863">
    <property type="entry name" value="Thiol:disulfide interchange protein DsbD, N-terminal domain (DsbD-alpha)"/>
    <property type="match status" value="1"/>
</dbReference>
<dbReference type="GO" id="GO:0045454">
    <property type="term" value="P:cell redox homeostasis"/>
    <property type="evidence" value="ECO:0007669"/>
    <property type="project" value="TreeGrafter"/>
</dbReference>
<dbReference type="PROSITE" id="PS51352">
    <property type="entry name" value="THIOREDOXIN_2"/>
    <property type="match status" value="1"/>
</dbReference>
<evidence type="ECO:0000256" key="1">
    <source>
        <dbReference type="ARBA" id="ARBA00004651"/>
    </source>
</evidence>
<proteinExistence type="predicted"/>
<dbReference type="InterPro" id="IPR013766">
    <property type="entry name" value="Thioredoxin_domain"/>
</dbReference>
<dbReference type="PANTHER" id="PTHR32234:SF0">
    <property type="entry name" value="THIOL:DISULFIDE INTERCHANGE PROTEIN DSBD"/>
    <property type="match status" value="1"/>
</dbReference>
<dbReference type="InterPro" id="IPR028250">
    <property type="entry name" value="DsbDN"/>
</dbReference>
<dbReference type="InterPro" id="IPR003834">
    <property type="entry name" value="Cyt_c_assmbl_TM_dom"/>
</dbReference>
<dbReference type="OrthoDB" id="9811036at2"/>
<evidence type="ECO:0000313" key="11">
    <source>
        <dbReference type="EMBL" id="RKR06419.1"/>
    </source>
</evidence>
<keyword evidence="6 8" id="KW-0472">Membrane</keyword>
<reference evidence="11 12" key="1">
    <citation type="submission" date="2018-10" db="EMBL/GenBank/DDBJ databases">
        <title>Genomic Encyclopedia of Type Strains, Phase IV (KMG-IV): sequencing the most valuable type-strain genomes for metagenomic binning, comparative biology and taxonomic classification.</title>
        <authorList>
            <person name="Goeker M."/>
        </authorList>
    </citation>
    <scope>NUCLEOTIDE SEQUENCE [LARGE SCALE GENOMIC DNA]</scope>
    <source>
        <strain evidence="11 12">DSM 23229</strain>
    </source>
</reference>
<dbReference type="NCBIfam" id="NF001419">
    <property type="entry name" value="PRK00293.1"/>
    <property type="match status" value="1"/>
</dbReference>
<evidence type="ECO:0000259" key="10">
    <source>
        <dbReference type="PROSITE" id="PS51352"/>
    </source>
</evidence>
<dbReference type="GO" id="GO:0015035">
    <property type="term" value="F:protein-disulfide reductase activity"/>
    <property type="evidence" value="ECO:0007669"/>
    <property type="project" value="TreeGrafter"/>
</dbReference>
<feature type="domain" description="Thioredoxin" evidence="10">
    <location>
        <begin position="503"/>
        <end position="641"/>
    </location>
</feature>
<feature type="transmembrane region" description="Helical" evidence="8">
    <location>
        <begin position="347"/>
        <end position="373"/>
    </location>
</feature>
<keyword evidence="9" id="KW-0732">Signal</keyword>
<evidence type="ECO:0000256" key="7">
    <source>
        <dbReference type="SAM" id="MobiDB-lite"/>
    </source>
</evidence>
<keyword evidence="5 8" id="KW-1133">Transmembrane helix</keyword>
<dbReference type="EMBL" id="RBIN01000003">
    <property type="protein sequence ID" value="RKR06419.1"/>
    <property type="molecule type" value="Genomic_DNA"/>
</dbReference>
<evidence type="ECO:0000256" key="2">
    <source>
        <dbReference type="ARBA" id="ARBA00022475"/>
    </source>
</evidence>
<feature type="transmembrane region" description="Helical" evidence="8">
    <location>
        <begin position="220"/>
        <end position="249"/>
    </location>
</feature>
<dbReference type="SUPFAM" id="SSF52833">
    <property type="entry name" value="Thioredoxin-like"/>
    <property type="match status" value="1"/>
</dbReference>
<accession>A0A420WYW4</accession>
<feature type="transmembrane region" description="Helical" evidence="8">
    <location>
        <begin position="444"/>
        <end position="463"/>
    </location>
</feature>
<name>A0A420WYW4_9GAMM</name>
<evidence type="ECO:0000256" key="9">
    <source>
        <dbReference type="SAM" id="SignalP"/>
    </source>
</evidence>
<dbReference type="Gene3D" id="3.40.30.10">
    <property type="entry name" value="Glutaredoxin"/>
    <property type="match status" value="1"/>
</dbReference>
<dbReference type="GO" id="GO:0017004">
    <property type="term" value="P:cytochrome complex assembly"/>
    <property type="evidence" value="ECO:0007669"/>
    <property type="project" value="UniProtKB-KW"/>
</dbReference>
<keyword evidence="4" id="KW-0201">Cytochrome c-type biogenesis</keyword>
<feature type="transmembrane region" description="Helical" evidence="8">
    <location>
        <begin position="385"/>
        <end position="408"/>
    </location>
</feature>
<sequence length="653" mass="69311">MPRPVWVLLVLLGWMLLLPAMAEPTASSTFPDSTSSPASGRWFDGTSPNDLLPAERAFKSHVWRSNGQVHAGLQSAEGYYLYRHSLALHSATPGLLLGSLQMPAGEHRQDEWMGEVQVFHDRVTVSAPLSTVADVDPRLLDVRLEFQGCAESRLCYPPRQRQLAVSARQPPAGFTPPDTFNAAPSGERSTATSDPAASIPDPATGNGHYTDLLAQASLPWLLGLFLLAGLGLTFTPCVLPMLPIVTTLVVGQHARRSRALVLSLGYVAGMAATYALAGTLTGLFGAGLNLQARLQSPWVLGSVALLFVLLALWLTEWVRLPALPGNRLRQGLEALQHRLQQAGLGGAMLAGALSTLVVSPCISAPLAGAMVYISTTGNALQGGLALLALGLGMGIPLILVATLGAGWLPRSGPWLHSVRLAFALLLLALALWLIQRLLPPPVTVLLWGALALCIGVGLGALRLDTPAGWPRLRQALALVATVWGIACIIGAARGTSDPLQPLGATETSAPAGALHHASEPQFTTVTSPDELQAALQRAAERGRPALVDIYADWCISCRKMERDVFPAATLAERLDRFTLIRADVTASPGQAILRNRDLFGPPAVLFFSPNSDGAPTEQRALRSQGEIGIEELGRLLDSALANATSRHSLSERQ</sequence>